<dbReference type="InterPro" id="IPR039361">
    <property type="entry name" value="Cyclin"/>
</dbReference>
<dbReference type="EMBL" id="CAMPGE010027929">
    <property type="protein sequence ID" value="CAI2385505.1"/>
    <property type="molecule type" value="Genomic_DNA"/>
</dbReference>
<dbReference type="AlphaFoldDB" id="A0AAD2DAF6"/>
<dbReference type="SMART" id="SM00385">
    <property type="entry name" value="CYCLIN"/>
    <property type="match status" value="1"/>
</dbReference>
<dbReference type="PANTHER" id="PTHR10177">
    <property type="entry name" value="CYCLINS"/>
    <property type="match status" value="1"/>
</dbReference>
<keyword evidence="1" id="KW-0195">Cyclin</keyword>
<evidence type="ECO:0000313" key="3">
    <source>
        <dbReference type="EMBL" id="CAI2385505.1"/>
    </source>
</evidence>
<comment type="caution">
    <text evidence="3">The sequence shown here is derived from an EMBL/GenBank/DDBJ whole genome shotgun (WGS) entry which is preliminary data.</text>
</comment>
<dbReference type="InterPro" id="IPR013763">
    <property type="entry name" value="Cyclin-like_dom"/>
</dbReference>
<dbReference type="InterPro" id="IPR036915">
    <property type="entry name" value="Cyclin-like_sf"/>
</dbReference>
<name>A0AAD2DAF6_EUPCR</name>
<comment type="similarity">
    <text evidence="1">Belongs to the cyclin family.</text>
</comment>
<evidence type="ECO:0000313" key="4">
    <source>
        <dbReference type="Proteomes" id="UP001295684"/>
    </source>
</evidence>
<evidence type="ECO:0000256" key="1">
    <source>
        <dbReference type="RuleBase" id="RU000383"/>
    </source>
</evidence>
<protein>
    <recommendedName>
        <fullName evidence="2">Cyclin-like domain-containing protein</fullName>
    </recommendedName>
</protein>
<organism evidence="3 4">
    <name type="scientific">Euplotes crassus</name>
    <dbReference type="NCBI Taxonomy" id="5936"/>
    <lineage>
        <taxon>Eukaryota</taxon>
        <taxon>Sar</taxon>
        <taxon>Alveolata</taxon>
        <taxon>Ciliophora</taxon>
        <taxon>Intramacronucleata</taxon>
        <taxon>Spirotrichea</taxon>
        <taxon>Hypotrichia</taxon>
        <taxon>Euplotida</taxon>
        <taxon>Euplotidae</taxon>
        <taxon>Moneuplotes</taxon>
    </lineage>
</organism>
<dbReference type="Gene3D" id="1.10.472.10">
    <property type="entry name" value="Cyclin-like"/>
    <property type="match status" value="2"/>
</dbReference>
<keyword evidence="4" id="KW-1185">Reference proteome</keyword>
<dbReference type="InterPro" id="IPR006671">
    <property type="entry name" value="Cyclin_N"/>
</dbReference>
<dbReference type="Pfam" id="PF00134">
    <property type="entry name" value="Cyclin_N"/>
    <property type="match status" value="1"/>
</dbReference>
<dbReference type="SUPFAM" id="SSF47954">
    <property type="entry name" value="Cyclin-like"/>
    <property type="match status" value="1"/>
</dbReference>
<evidence type="ECO:0000259" key="2">
    <source>
        <dbReference type="SMART" id="SM00385"/>
    </source>
</evidence>
<dbReference type="Proteomes" id="UP001295684">
    <property type="component" value="Unassembled WGS sequence"/>
</dbReference>
<reference evidence="3" key="1">
    <citation type="submission" date="2023-07" db="EMBL/GenBank/DDBJ databases">
        <authorList>
            <consortium name="AG Swart"/>
            <person name="Singh M."/>
            <person name="Singh A."/>
            <person name="Seah K."/>
            <person name="Emmerich C."/>
        </authorList>
    </citation>
    <scope>NUCLEOTIDE SEQUENCE</scope>
    <source>
        <strain evidence="3">DP1</strain>
    </source>
</reference>
<accession>A0AAD2DAF6</accession>
<gene>
    <name evidence="3" type="ORF">ECRASSUSDP1_LOCUS27075</name>
</gene>
<sequence>MTYNPNSPASLDLRALAVHNKRKKAMREPKINKSEELPLETIREKRFRILNGNGRKKPQNFEENSYNYTRNCENSKNNRCNKSTLFQNYSYHYHKQAKQRSSNTINKSFTEKKSNPHRSFIKPALKPVLSYDSRDVPTSRQSIAKKSFCENKKLHSKAKNGSIHKRKIKNYKLKEISRYERKKINHLLVNQKRVQRKVSKGSSKDQRMNSHMDEDQCNLVDAGSCEGIQSNPKELKLGRGTITCRHIGRNDLSKEILATEPCTNNFNEEIGREIISEIINTDDISMEEEKSHLCKSSIRKKCKRELSMNSDAQMESEDILQGRVLNFSKNSFWSFQNNKNLKKTRKPLQLRYMRNYGEMLLERYLLREKDIRDPLLGHSISRQTRGKVAKWIRNVCESLKTTQTCPRLYSLAMYIFDYLLWSQQGKDSITNQNIHLISVVSIFMASKFEEVEPLKLKYVYKNIAHKEFSKNKIIITERNILKIISTLSFVIAYDFVALITENLQTFTPEEEAILKLFIEQCNHRLEECIIHPYLSQFKPSTLSIICLNLALNEFAQKTTYLEDVDKENINISNQEQSGNARSEYLKCRVPFTKIRHNRSRPVNSLERLKEELRIRATSNCAYLAPKKTQNSSNCLKKKLVRRWRSQISKLEEYGMTMPDIERII</sequence>
<proteinExistence type="inferred from homology"/>
<feature type="domain" description="Cyclin-like" evidence="2">
    <location>
        <begin position="390"/>
        <end position="482"/>
    </location>
</feature>